<dbReference type="SUPFAM" id="SSF50044">
    <property type="entry name" value="SH3-domain"/>
    <property type="match status" value="1"/>
</dbReference>
<accession>A0A074YYE9</accession>
<evidence type="ECO:0000313" key="3">
    <source>
        <dbReference type="EMBL" id="KEQ91896.1"/>
    </source>
</evidence>
<dbReference type="OMA" id="CADTCAL"/>
<dbReference type="InterPro" id="IPR036028">
    <property type="entry name" value="SH3-like_dom_sf"/>
</dbReference>
<feature type="transmembrane region" description="Helical" evidence="2">
    <location>
        <begin position="46"/>
        <end position="64"/>
    </location>
</feature>
<gene>
    <name evidence="3" type="ORF">AUEXF2481DRAFT_32638</name>
</gene>
<keyword evidence="2" id="KW-1133">Transmembrane helix</keyword>
<dbReference type="GeneID" id="25364678"/>
<dbReference type="CDD" id="cd12087">
    <property type="entry name" value="TM_EGFR-like"/>
    <property type="match status" value="1"/>
</dbReference>
<keyword evidence="4" id="KW-1185">Reference proteome</keyword>
<protein>
    <recommendedName>
        <fullName evidence="5">SH3 domain-containing protein</fullName>
    </recommendedName>
</protein>
<dbReference type="InParanoid" id="A0A074YYE9"/>
<dbReference type="EMBL" id="KL584774">
    <property type="protein sequence ID" value="KEQ91896.1"/>
    <property type="molecule type" value="Genomic_DNA"/>
</dbReference>
<dbReference type="Gene3D" id="2.30.30.40">
    <property type="entry name" value="SH3 Domains"/>
    <property type="match status" value="1"/>
</dbReference>
<sequence>MPDNATIRRAHRSFFSTERVPLAQGPGKELARGHTRTGRKRVTGRYIALYALAVTVATLPTALAQTCIPLTSSSECRAFDTASISTDSTLTGLFPFLAGVTDTSSFDTQLQQYINNGFIQQRYAELIGCSAFDSSNSSNYYARYTASVLCNAIVQNSINACGLTGDATRPLCANTCAEYAESEQSIAASDTCGDASSNAISQIRADFTNCALPANSLSESCITGVTNEPENCGFASNLVNLCSYCAASSPNATDSCCVYSNTTTRCDNVVLPIVATSSMQPLFTSTSSVTSSTATRFPSSTPSSVAKKRKGLSGGAIAGIVIGSLLGAFVLLALFILACIFLRRRKHASPATSVFNQPVRSRQGGAPPAMSYRHDGASRSQNDGVEALPGGRVARMAALEAISSGSELNTRSPTIALDSTPEAQRTPHSRTGGLGLPPRRNGSLSSGSLLAFGAHDSPAGDGISSPEGTSESEQLNFFKDYYSQDDIHPGDLVSSLWAYQPRAADEFELERGDMVKVVGIWDDGWATGIRVSMRAEDWKSKGKLQRDSGMSSGDAIPEEYGPVKAFPLVCVCLPQHWLRTIEGDSTDVGGTTDDRANSP</sequence>
<feature type="transmembrane region" description="Helical" evidence="2">
    <location>
        <begin position="316"/>
        <end position="342"/>
    </location>
</feature>
<organism evidence="3 4">
    <name type="scientific">Aureobasidium subglaciale (strain EXF-2481)</name>
    <name type="common">Aureobasidium pullulans var. subglaciale</name>
    <dbReference type="NCBI Taxonomy" id="1043005"/>
    <lineage>
        <taxon>Eukaryota</taxon>
        <taxon>Fungi</taxon>
        <taxon>Dikarya</taxon>
        <taxon>Ascomycota</taxon>
        <taxon>Pezizomycotina</taxon>
        <taxon>Dothideomycetes</taxon>
        <taxon>Dothideomycetidae</taxon>
        <taxon>Dothideales</taxon>
        <taxon>Saccotheciaceae</taxon>
        <taxon>Aureobasidium</taxon>
    </lineage>
</organism>
<dbReference type="HOGENOM" id="CLU_022614_0_0_1"/>
<evidence type="ECO:0000313" key="4">
    <source>
        <dbReference type="Proteomes" id="UP000030641"/>
    </source>
</evidence>
<feature type="compositionally biased region" description="Polar residues" evidence="1">
    <location>
        <begin position="404"/>
        <end position="413"/>
    </location>
</feature>
<dbReference type="OrthoDB" id="2163411at2759"/>
<dbReference type="PANTHER" id="PTHR16861">
    <property type="entry name" value="GLYCOPROTEIN 38"/>
    <property type="match status" value="1"/>
</dbReference>
<dbReference type="AlphaFoldDB" id="A0A074YYE9"/>
<keyword evidence="2" id="KW-0812">Transmembrane</keyword>
<reference evidence="3 4" key="1">
    <citation type="journal article" date="2014" name="BMC Genomics">
        <title>Genome sequencing of four Aureobasidium pullulans varieties: biotechnological potential, stress tolerance, and description of new species.</title>
        <authorList>
            <person name="Gostin Ar C."/>
            <person name="Ohm R.A."/>
            <person name="Kogej T."/>
            <person name="Sonjak S."/>
            <person name="Turk M."/>
            <person name="Zajc J."/>
            <person name="Zalar P."/>
            <person name="Grube M."/>
            <person name="Sun H."/>
            <person name="Han J."/>
            <person name="Sharma A."/>
            <person name="Chiniquy J."/>
            <person name="Ngan C.Y."/>
            <person name="Lipzen A."/>
            <person name="Barry K."/>
            <person name="Grigoriev I.V."/>
            <person name="Gunde-Cimerman N."/>
        </authorList>
    </citation>
    <scope>NUCLEOTIDE SEQUENCE [LARGE SCALE GENOMIC DNA]</scope>
    <source>
        <strain evidence="3 4">EXF-2481</strain>
    </source>
</reference>
<dbReference type="Proteomes" id="UP000030641">
    <property type="component" value="Unassembled WGS sequence"/>
</dbReference>
<dbReference type="PANTHER" id="PTHR16861:SF4">
    <property type="entry name" value="SH3 DOMAIN PROTEIN (AFU_ORTHOLOGUE AFUA_1G13610)"/>
    <property type="match status" value="1"/>
</dbReference>
<evidence type="ECO:0008006" key="5">
    <source>
        <dbReference type="Google" id="ProtNLM"/>
    </source>
</evidence>
<proteinExistence type="predicted"/>
<evidence type="ECO:0000256" key="1">
    <source>
        <dbReference type="SAM" id="MobiDB-lite"/>
    </source>
</evidence>
<name>A0A074YYE9_AURSE</name>
<feature type="region of interest" description="Disordered" evidence="1">
    <location>
        <begin position="404"/>
        <end position="470"/>
    </location>
</feature>
<dbReference type="RefSeq" id="XP_013340367.1">
    <property type="nucleotide sequence ID" value="XM_013484913.1"/>
</dbReference>
<feature type="region of interest" description="Disordered" evidence="1">
    <location>
        <begin position="353"/>
        <end position="387"/>
    </location>
</feature>
<dbReference type="STRING" id="1043005.A0A074YYE9"/>
<evidence type="ECO:0000256" key="2">
    <source>
        <dbReference type="SAM" id="Phobius"/>
    </source>
</evidence>
<keyword evidence="2" id="KW-0472">Membrane</keyword>